<comment type="caution">
    <text evidence="3">The sequence shown here is derived from an EMBL/GenBank/DDBJ whole genome shotgun (WGS) entry which is preliminary data.</text>
</comment>
<protein>
    <submittedName>
        <fullName evidence="3">Uncharacterized protein</fullName>
    </submittedName>
</protein>
<feature type="region of interest" description="Disordered" evidence="2">
    <location>
        <begin position="1"/>
        <end position="219"/>
    </location>
</feature>
<dbReference type="Gene3D" id="3.30.1140.40">
    <property type="entry name" value="Tctex-1"/>
    <property type="match status" value="1"/>
</dbReference>
<dbReference type="Proteomes" id="UP001168821">
    <property type="component" value="Unassembled WGS sequence"/>
</dbReference>
<dbReference type="GO" id="GO:0007018">
    <property type="term" value="P:microtubule-based movement"/>
    <property type="evidence" value="ECO:0007669"/>
    <property type="project" value="TreeGrafter"/>
</dbReference>
<feature type="compositionally biased region" description="Basic and acidic residues" evidence="2">
    <location>
        <begin position="50"/>
        <end position="59"/>
    </location>
</feature>
<feature type="compositionally biased region" description="Basic and acidic residues" evidence="2">
    <location>
        <begin position="112"/>
        <end position="144"/>
    </location>
</feature>
<evidence type="ECO:0000256" key="2">
    <source>
        <dbReference type="SAM" id="MobiDB-lite"/>
    </source>
</evidence>
<evidence type="ECO:0000313" key="4">
    <source>
        <dbReference type="Proteomes" id="UP001168821"/>
    </source>
</evidence>
<sequence>MGDNPDETQAKEAPATTTEEPPPPPPEEQVQETPAAEASPSESVTQSRKSGVEFHHSAEARPSQSTVSKSTPSATKTQDQETSEGTTQKPAESAEQEPRPSASKDQQPRPSKSKEQVAGEEAKEKPQEEKQKEEQKQEDERKSVEVSTSKEVVKEEAEPKVTKVETKSSKAALKKESSVRLVDKKPSGLVSSESLEKKHGSVGKDEVTTRKSRSGRLSSKAKNVLGSTISIHRLSTTGEFFDRTKGARFMNSYKLDSDHPFNPEKVGKILESVMTEVFENLTYDPDKCPKQAKWASSAIRARVKELQFDRYKLICLVTIGEKNSQDILVSLRFLWDVDRDRYATYCIENTYVFGIAQCFGVYYE</sequence>
<dbReference type="AlphaFoldDB" id="A0AA38M9Y1"/>
<proteinExistence type="inferred from homology"/>
<evidence type="ECO:0000256" key="1">
    <source>
        <dbReference type="ARBA" id="ARBA00005361"/>
    </source>
</evidence>
<feature type="compositionally biased region" description="Polar residues" evidence="2">
    <location>
        <begin position="40"/>
        <end position="49"/>
    </location>
</feature>
<evidence type="ECO:0000313" key="3">
    <source>
        <dbReference type="EMBL" id="KAJ3648980.1"/>
    </source>
</evidence>
<keyword evidence="4" id="KW-1185">Reference proteome</keyword>
<dbReference type="PANTHER" id="PTHR21255:SF65">
    <property type="entry name" value="TCTEX1 DOMAIN-CONTAINING PROTEIN 2"/>
    <property type="match status" value="1"/>
</dbReference>
<dbReference type="EMBL" id="JALNTZ010000006">
    <property type="protein sequence ID" value="KAJ3648980.1"/>
    <property type="molecule type" value="Genomic_DNA"/>
</dbReference>
<comment type="similarity">
    <text evidence="1">Belongs to the dynein light chain Tctex-type family.</text>
</comment>
<feature type="compositionally biased region" description="Basic and acidic residues" evidence="2">
    <location>
        <begin position="194"/>
        <end position="209"/>
    </location>
</feature>
<feature type="compositionally biased region" description="Basic and acidic residues" evidence="2">
    <location>
        <begin position="151"/>
        <end position="186"/>
    </location>
</feature>
<dbReference type="CDD" id="cd21451">
    <property type="entry name" value="DLC-like_TCTEX1D"/>
    <property type="match status" value="1"/>
</dbReference>
<gene>
    <name evidence="3" type="ORF">Zmor_020745</name>
</gene>
<dbReference type="GO" id="GO:0005737">
    <property type="term" value="C:cytoplasm"/>
    <property type="evidence" value="ECO:0007669"/>
    <property type="project" value="TreeGrafter"/>
</dbReference>
<dbReference type="InterPro" id="IPR005334">
    <property type="entry name" value="Tctex-1-like"/>
</dbReference>
<dbReference type="Pfam" id="PF03645">
    <property type="entry name" value="Tctex-1"/>
    <property type="match status" value="1"/>
</dbReference>
<dbReference type="GO" id="GO:0045505">
    <property type="term" value="F:dynein intermediate chain binding"/>
    <property type="evidence" value="ECO:0007669"/>
    <property type="project" value="TreeGrafter"/>
</dbReference>
<reference evidence="3" key="1">
    <citation type="journal article" date="2023" name="G3 (Bethesda)">
        <title>Whole genome assemblies of Zophobas morio and Tenebrio molitor.</title>
        <authorList>
            <person name="Kaur S."/>
            <person name="Stinson S.A."/>
            <person name="diCenzo G.C."/>
        </authorList>
    </citation>
    <scope>NUCLEOTIDE SEQUENCE</scope>
    <source>
        <strain evidence="3">QUZm001</strain>
    </source>
</reference>
<organism evidence="3 4">
    <name type="scientific">Zophobas morio</name>
    <dbReference type="NCBI Taxonomy" id="2755281"/>
    <lineage>
        <taxon>Eukaryota</taxon>
        <taxon>Metazoa</taxon>
        <taxon>Ecdysozoa</taxon>
        <taxon>Arthropoda</taxon>
        <taxon>Hexapoda</taxon>
        <taxon>Insecta</taxon>
        <taxon>Pterygota</taxon>
        <taxon>Neoptera</taxon>
        <taxon>Endopterygota</taxon>
        <taxon>Coleoptera</taxon>
        <taxon>Polyphaga</taxon>
        <taxon>Cucujiformia</taxon>
        <taxon>Tenebrionidae</taxon>
        <taxon>Zophobas</taxon>
    </lineage>
</organism>
<dbReference type="InterPro" id="IPR038586">
    <property type="entry name" value="Tctex-1-like_sf"/>
</dbReference>
<feature type="compositionally biased region" description="Polar residues" evidence="2">
    <location>
        <begin position="62"/>
        <end position="77"/>
    </location>
</feature>
<name>A0AA38M9Y1_9CUCU</name>
<accession>A0AA38M9Y1</accession>
<dbReference type="GO" id="GO:0005868">
    <property type="term" value="C:cytoplasmic dynein complex"/>
    <property type="evidence" value="ECO:0007669"/>
    <property type="project" value="TreeGrafter"/>
</dbReference>
<dbReference type="PANTHER" id="PTHR21255">
    <property type="entry name" value="T-COMPLEX-ASSOCIATED-TESTIS-EXPRESSED 1/ DYNEIN LIGHT CHAIN"/>
    <property type="match status" value="1"/>
</dbReference>